<comment type="caution">
    <text evidence="1">The sequence shown here is derived from an EMBL/GenBank/DDBJ whole genome shotgun (WGS) entry which is preliminary data.</text>
</comment>
<dbReference type="AlphaFoldDB" id="A0A9R1UP11"/>
<accession>A0A9R1UP11</accession>
<name>A0A9R1UP11_LACSA</name>
<dbReference type="EMBL" id="NBSK02000008">
    <property type="protein sequence ID" value="KAJ0190709.1"/>
    <property type="molecule type" value="Genomic_DNA"/>
</dbReference>
<reference evidence="1 2" key="1">
    <citation type="journal article" date="2017" name="Nat. Commun.">
        <title>Genome assembly with in vitro proximity ligation data and whole-genome triplication in lettuce.</title>
        <authorList>
            <person name="Reyes-Chin-Wo S."/>
            <person name="Wang Z."/>
            <person name="Yang X."/>
            <person name="Kozik A."/>
            <person name="Arikit S."/>
            <person name="Song C."/>
            <person name="Xia L."/>
            <person name="Froenicke L."/>
            <person name="Lavelle D.O."/>
            <person name="Truco M.J."/>
            <person name="Xia R."/>
            <person name="Zhu S."/>
            <person name="Xu C."/>
            <person name="Xu H."/>
            <person name="Xu X."/>
            <person name="Cox K."/>
            <person name="Korf I."/>
            <person name="Meyers B.C."/>
            <person name="Michelmore R.W."/>
        </authorList>
    </citation>
    <scope>NUCLEOTIDE SEQUENCE [LARGE SCALE GENOMIC DNA]</scope>
    <source>
        <strain evidence="2">cv. Salinas</strain>
        <tissue evidence="1">Seedlings</tissue>
    </source>
</reference>
<keyword evidence="2" id="KW-1185">Reference proteome</keyword>
<sequence length="85" mass="10078">MESKMERSMKMRMMKKKTMMRLKKQIIMEIRGEHRNRVPVLGTRTAMELPYLEQEPLSFLEPPYAVSVQSTSFNKNVAEFVPRKT</sequence>
<organism evidence="1 2">
    <name type="scientific">Lactuca sativa</name>
    <name type="common">Garden lettuce</name>
    <dbReference type="NCBI Taxonomy" id="4236"/>
    <lineage>
        <taxon>Eukaryota</taxon>
        <taxon>Viridiplantae</taxon>
        <taxon>Streptophyta</taxon>
        <taxon>Embryophyta</taxon>
        <taxon>Tracheophyta</taxon>
        <taxon>Spermatophyta</taxon>
        <taxon>Magnoliopsida</taxon>
        <taxon>eudicotyledons</taxon>
        <taxon>Gunneridae</taxon>
        <taxon>Pentapetalae</taxon>
        <taxon>asterids</taxon>
        <taxon>campanulids</taxon>
        <taxon>Asterales</taxon>
        <taxon>Asteraceae</taxon>
        <taxon>Cichorioideae</taxon>
        <taxon>Cichorieae</taxon>
        <taxon>Lactucinae</taxon>
        <taxon>Lactuca</taxon>
    </lineage>
</organism>
<protein>
    <submittedName>
        <fullName evidence="1">Uncharacterized protein</fullName>
    </submittedName>
</protein>
<gene>
    <name evidence="1" type="ORF">LSAT_V11C800448670</name>
</gene>
<evidence type="ECO:0000313" key="1">
    <source>
        <dbReference type="EMBL" id="KAJ0190709.1"/>
    </source>
</evidence>
<dbReference type="Proteomes" id="UP000235145">
    <property type="component" value="Unassembled WGS sequence"/>
</dbReference>
<proteinExistence type="predicted"/>
<evidence type="ECO:0000313" key="2">
    <source>
        <dbReference type="Proteomes" id="UP000235145"/>
    </source>
</evidence>